<feature type="compositionally biased region" description="Basic and acidic residues" evidence="4">
    <location>
        <begin position="567"/>
        <end position="577"/>
    </location>
</feature>
<comment type="caution">
    <text evidence="6">The sequence shown here is derived from an EMBL/GenBank/DDBJ whole genome shotgun (WGS) entry which is preliminary data.</text>
</comment>
<dbReference type="EMBL" id="WEGH01000001">
    <property type="protein sequence ID" value="MQY02119.1"/>
    <property type="molecule type" value="Genomic_DNA"/>
</dbReference>
<dbReference type="Pfam" id="PF00668">
    <property type="entry name" value="Condensation"/>
    <property type="match status" value="1"/>
</dbReference>
<keyword evidence="7" id="KW-1185">Reference proteome</keyword>
<dbReference type="SMART" id="SM00823">
    <property type="entry name" value="PKS_PP"/>
    <property type="match status" value="1"/>
</dbReference>
<dbReference type="InterPro" id="IPR023213">
    <property type="entry name" value="CAT-like_dom_sf"/>
</dbReference>
<dbReference type="InterPro" id="IPR042099">
    <property type="entry name" value="ANL_N_sf"/>
</dbReference>
<dbReference type="GO" id="GO:0008610">
    <property type="term" value="P:lipid biosynthetic process"/>
    <property type="evidence" value="ECO:0007669"/>
    <property type="project" value="UniProtKB-ARBA"/>
</dbReference>
<protein>
    <submittedName>
        <fullName evidence="6">Dimodular nonribosomal peptide synthase</fullName>
    </submittedName>
</protein>
<evidence type="ECO:0000313" key="6">
    <source>
        <dbReference type="EMBL" id="MQY02119.1"/>
    </source>
</evidence>
<sequence length="1319" mass="139650">MTTSAESQTTTALEGFPLSPQQRHAWRSHEATGRPVPALTCAVDIDGDLDREALRGAVSALVRRHEILRTAFRPVPGLAVPVQVVNATADVPIEEAGPAGRAPWERGPADLTGPSQLRVVLCRRSPGRYTLLLRLPVLCADGTGMANLVGELMDLYRSGPPPADEPHRPQYADLAEWMNEIGVAEETADPSAVAGALRMPFEIPAAAAAAADPGDEAEEPVDVPLTPAGWELLRRAAERLSVPPRTLLTACWAATLHRYTRQQATTLTVAVDGSGHDGLHDMIGPFRRDLPMRLELSGTMPIGEAAQQVARLEAGLRAELLSSGGDRPAADTVAFAHVAVPALPEGGGVTASIGSLDLGARRHPLELRCVEFPGSAGLTLAHCPRRYHRDDVVRLATSLGALIGHASAEPETAVGDLRLIDADTRRPRYRPCSGHTAGPGAGTAGAPPLVHELFERCAAATPHATAVVHEDDRLTYAELRGHARRVAARLADAGVRPGDLVPLLADRGVDAVAAVLGVLMAGAAYVPIDPATPAERLAFLLDDTGARSVLVQDRLAGLLPPGPARVRLDPLRGERAAPGRPLPETPPHRPAYVIYTSGTTGRPKGVVVEHGQLAHYVAGVTEVLGAPVAGAFAMVSSMGADLGNTAMFHALCGGGTLHVIGADLARSPDALAAYLRDSAIDRMKIVPSHLRALLDAAARPGDLLPRVAVVLGGEPLQRELAERIAALAPSCTVINHYGPTEATVGVSTHDVSAHGVDQRCRTVPIGRPIGESRLLVADPRGNPVPDWVPGEAYLGGPQVARGYLNRPDLTAERFLTDPGGAPGARVYRTGDLVRRLPGGAHEFLGRVDDQVKIRGYRVEPGEVEAVVRAHPGVRDAVVLAREDDAGDRYLAAYLVPRVAGADVGLREFLRARLPDHMVPAAVEAVSALPLTANGKVDRAALLGRAAPAGPARTVVAPRDAEEERLLAIWKDTLPPGPLGVTDNFFDVGGNSLLAVRLIAQIRKATGRALPLAALFPAGTVESMAAFLREDGHTPDGPDEIMVPIRPGGSRRPFFCVHAGGGTTLGYQGLAAALGPEQPFYAMQSLGLDGVREPLPSITEMARRYVERMRRVQPEGPYVIGGWCLGGIIAYEMARVLRTQGKRVALLVVIDTESPLTAAAALAAAPSEEPAAGDTALFRRFAWHFGFQDLHPDLDGLTSDQQLRHLFDLARDQGVLPPDAGQEQLGHLLRVYKHNIQAVNAYLRDFTPGDAPDHPVVLYRPVRELDDGQDAGFGWPALAGPRLTIDLVPGDHHSVMRPPAVTALAARLGALLGTLRQEGV</sequence>
<dbReference type="CDD" id="cd05930">
    <property type="entry name" value="A_NRPS"/>
    <property type="match status" value="1"/>
</dbReference>
<feature type="compositionally biased region" description="Pro residues" evidence="4">
    <location>
        <begin position="580"/>
        <end position="589"/>
    </location>
</feature>
<name>A0A7K0BLR0_9ACTN</name>
<dbReference type="Pfam" id="PF13193">
    <property type="entry name" value="AMP-binding_C"/>
    <property type="match status" value="1"/>
</dbReference>
<dbReference type="GO" id="GO:0031177">
    <property type="term" value="F:phosphopantetheine binding"/>
    <property type="evidence" value="ECO:0007669"/>
    <property type="project" value="InterPro"/>
</dbReference>
<dbReference type="SUPFAM" id="SSF56801">
    <property type="entry name" value="Acetyl-CoA synthetase-like"/>
    <property type="match status" value="1"/>
</dbReference>
<feature type="compositionally biased region" description="Polar residues" evidence="4">
    <location>
        <begin position="1"/>
        <end position="12"/>
    </location>
</feature>
<dbReference type="Proteomes" id="UP000487268">
    <property type="component" value="Unassembled WGS sequence"/>
</dbReference>
<evidence type="ECO:0000256" key="4">
    <source>
        <dbReference type="SAM" id="MobiDB-lite"/>
    </source>
</evidence>
<accession>A0A7K0BLR0</accession>
<organism evidence="6 7">
    <name type="scientific">Actinomadura macrotermitis</name>
    <dbReference type="NCBI Taxonomy" id="2585200"/>
    <lineage>
        <taxon>Bacteria</taxon>
        <taxon>Bacillati</taxon>
        <taxon>Actinomycetota</taxon>
        <taxon>Actinomycetes</taxon>
        <taxon>Streptosporangiales</taxon>
        <taxon>Thermomonosporaceae</taxon>
        <taxon>Actinomadura</taxon>
    </lineage>
</organism>
<evidence type="ECO:0000256" key="2">
    <source>
        <dbReference type="ARBA" id="ARBA00022450"/>
    </source>
</evidence>
<dbReference type="SMART" id="SM00824">
    <property type="entry name" value="PKS_TE"/>
    <property type="match status" value="1"/>
</dbReference>
<dbReference type="GO" id="GO:0003824">
    <property type="term" value="F:catalytic activity"/>
    <property type="evidence" value="ECO:0007669"/>
    <property type="project" value="InterPro"/>
</dbReference>
<dbReference type="SUPFAM" id="SSF53474">
    <property type="entry name" value="alpha/beta-Hydrolases"/>
    <property type="match status" value="1"/>
</dbReference>
<dbReference type="InterPro" id="IPR020802">
    <property type="entry name" value="TesA-like"/>
</dbReference>
<evidence type="ECO:0000259" key="5">
    <source>
        <dbReference type="PROSITE" id="PS50075"/>
    </source>
</evidence>
<dbReference type="InterPro" id="IPR020806">
    <property type="entry name" value="PKS_PP-bd"/>
</dbReference>
<dbReference type="RefSeq" id="WP_153530401.1">
    <property type="nucleotide sequence ID" value="NZ_WEGH01000001.1"/>
</dbReference>
<evidence type="ECO:0000313" key="7">
    <source>
        <dbReference type="Proteomes" id="UP000487268"/>
    </source>
</evidence>
<dbReference type="InterPro" id="IPR001242">
    <property type="entry name" value="Condensation_dom"/>
</dbReference>
<dbReference type="InterPro" id="IPR029058">
    <property type="entry name" value="AB_hydrolase_fold"/>
</dbReference>
<dbReference type="GO" id="GO:0044550">
    <property type="term" value="P:secondary metabolite biosynthetic process"/>
    <property type="evidence" value="ECO:0007669"/>
    <property type="project" value="TreeGrafter"/>
</dbReference>
<dbReference type="PROSITE" id="PS00012">
    <property type="entry name" value="PHOSPHOPANTETHEINE"/>
    <property type="match status" value="1"/>
</dbReference>
<dbReference type="InterPro" id="IPR009081">
    <property type="entry name" value="PP-bd_ACP"/>
</dbReference>
<feature type="domain" description="Carrier" evidence="5">
    <location>
        <begin position="956"/>
        <end position="1031"/>
    </location>
</feature>
<dbReference type="PROSITE" id="PS50075">
    <property type="entry name" value="CARRIER"/>
    <property type="match status" value="1"/>
</dbReference>
<evidence type="ECO:0000256" key="1">
    <source>
        <dbReference type="ARBA" id="ARBA00001957"/>
    </source>
</evidence>
<gene>
    <name evidence="6" type="primary">dhbF_1</name>
    <name evidence="6" type="ORF">ACRB68_01460</name>
</gene>
<keyword evidence="2" id="KW-0596">Phosphopantetheine</keyword>
<feature type="region of interest" description="Disordered" evidence="4">
    <location>
        <begin position="567"/>
        <end position="589"/>
    </location>
</feature>
<dbReference type="PANTHER" id="PTHR45527:SF1">
    <property type="entry name" value="FATTY ACID SYNTHASE"/>
    <property type="match status" value="1"/>
</dbReference>
<dbReference type="Gene3D" id="3.30.559.30">
    <property type="entry name" value="Nonribosomal peptide synthetase, condensation domain"/>
    <property type="match status" value="1"/>
</dbReference>
<dbReference type="InterPro" id="IPR036736">
    <property type="entry name" value="ACP-like_sf"/>
</dbReference>
<feature type="region of interest" description="Disordered" evidence="4">
    <location>
        <begin position="1"/>
        <end position="21"/>
    </location>
</feature>
<dbReference type="Gene3D" id="3.40.50.1820">
    <property type="entry name" value="alpha/beta hydrolase"/>
    <property type="match status" value="1"/>
</dbReference>
<dbReference type="Pfam" id="PF00550">
    <property type="entry name" value="PP-binding"/>
    <property type="match status" value="1"/>
</dbReference>
<dbReference type="InterPro" id="IPR000873">
    <property type="entry name" value="AMP-dep_synth/lig_dom"/>
</dbReference>
<reference evidence="6 7" key="1">
    <citation type="submission" date="2019-10" db="EMBL/GenBank/DDBJ databases">
        <title>Actinomadura rubteroloni sp. nov. and Actinomadura macrotermitis sp. nov., isolated from the gut of fungus growing-termite Macrotermes natalensis.</title>
        <authorList>
            <person name="Benndorf R."/>
            <person name="Martin K."/>
            <person name="Kuefner M."/>
            <person name="De Beer W."/>
            <person name="Kaster A.-K."/>
            <person name="Vollmers J."/>
            <person name="Poulsen M."/>
            <person name="Beemelmanns C."/>
        </authorList>
    </citation>
    <scope>NUCLEOTIDE SEQUENCE [LARGE SCALE GENOMIC DNA]</scope>
    <source>
        <strain evidence="6 7">RB68</strain>
    </source>
</reference>
<dbReference type="Pfam" id="PF00501">
    <property type="entry name" value="AMP-binding"/>
    <property type="match status" value="1"/>
</dbReference>
<dbReference type="InterPro" id="IPR006162">
    <property type="entry name" value="Ppantetheine_attach_site"/>
</dbReference>
<dbReference type="InterPro" id="IPR001031">
    <property type="entry name" value="Thioesterase"/>
</dbReference>
<dbReference type="InterPro" id="IPR010071">
    <property type="entry name" value="AA_adenyl_dom"/>
</dbReference>
<dbReference type="InterPro" id="IPR025110">
    <property type="entry name" value="AMP-bd_C"/>
</dbReference>
<dbReference type="Gene3D" id="3.40.50.12780">
    <property type="entry name" value="N-terminal domain of ligase-like"/>
    <property type="match status" value="1"/>
</dbReference>
<dbReference type="InterPro" id="IPR045851">
    <property type="entry name" value="AMP-bd_C_sf"/>
</dbReference>
<dbReference type="OrthoDB" id="3671989at2"/>
<dbReference type="PANTHER" id="PTHR45527">
    <property type="entry name" value="NONRIBOSOMAL PEPTIDE SYNTHETASE"/>
    <property type="match status" value="1"/>
</dbReference>
<dbReference type="Gene3D" id="1.10.1200.10">
    <property type="entry name" value="ACP-like"/>
    <property type="match status" value="1"/>
</dbReference>
<dbReference type="Gene3D" id="3.30.559.10">
    <property type="entry name" value="Chloramphenicol acetyltransferase-like domain"/>
    <property type="match status" value="1"/>
</dbReference>
<dbReference type="GO" id="GO:0043041">
    <property type="term" value="P:amino acid activation for nonribosomal peptide biosynthetic process"/>
    <property type="evidence" value="ECO:0007669"/>
    <property type="project" value="TreeGrafter"/>
</dbReference>
<dbReference type="GO" id="GO:0005737">
    <property type="term" value="C:cytoplasm"/>
    <property type="evidence" value="ECO:0007669"/>
    <property type="project" value="TreeGrafter"/>
</dbReference>
<dbReference type="Pfam" id="PF00975">
    <property type="entry name" value="Thioesterase"/>
    <property type="match status" value="1"/>
</dbReference>
<evidence type="ECO:0000256" key="3">
    <source>
        <dbReference type="ARBA" id="ARBA00022553"/>
    </source>
</evidence>
<comment type="cofactor">
    <cofactor evidence="1">
        <name>pantetheine 4'-phosphate</name>
        <dbReference type="ChEBI" id="CHEBI:47942"/>
    </cofactor>
</comment>
<dbReference type="PROSITE" id="PS00455">
    <property type="entry name" value="AMP_BINDING"/>
    <property type="match status" value="1"/>
</dbReference>
<keyword evidence="3" id="KW-0597">Phosphoprotein</keyword>
<dbReference type="FunFam" id="3.40.50.980:FF:000001">
    <property type="entry name" value="Non-ribosomal peptide synthetase"/>
    <property type="match status" value="1"/>
</dbReference>
<dbReference type="Gene3D" id="3.30.300.30">
    <property type="match status" value="1"/>
</dbReference>
<dbReference type="InterPro" id="IPR020845">
    <property type="entry name" value="AMP-binding_CS"/>
</dbReference>
<dbReference type="NCBIfam" id="TIGR01733">
    <property type="entry name" value="AA-adenyl-dom"/>
    <property type="match status" value="1"/>
</dbReference>
<dbReference type="SUPFAM" id="SSF52777">
    <property type="entry name" value="CoA-dependent acyltransferases"/>
    <property type="match status" value="2"/>
</dbReference>
<dbReference type="SUPFAM" id="SSF47336">
    <property type="entry name" value="ACP-like"/>
    <property type="match status" value="1"/>
</dbReference>
<proteinExistence type="predicted"/>